<gene>
    <name evidence="10" type="ORF">RNAN_3186</name>
</gene>
<evidence type="ECO:0000256" key="2">
    <source>
        <dbReference type="ARBA" id="ARBA00022475"/>
    </source>
</evidence>
<dbReference type="InterPro" id="IPR026392">
    <property type="entry name" value="Exo/Archaeosortase_dom"/>
</dbReference>
<dbReference type="RefSeq" id="WP_008223474.1">
    <property type="nucleotide sequence ID" value="NZ_BAFK01000022.1"/>
</dbReference>
<sequence length="492" mass="55635">MTAGMQRILWLAAMALLVSIYATLYASTWLDMERVWRSSATYNHCYLILPISLYFFWQKRHQLPQTSIDRRWLWLPLLAIVLLQAIWLFGFAADLALLMHGAAVLSLQAIIWLLLGNQRSYQHRFALAYLIFLLPFGEELSPFLQNITADLTVMMLHLVQIPVYREGLYLATPVGLFEVAEACSGLRFLIAALAISVLFAHLHYRKWWKQFLFVGFMAVLSVLANGVRAFMLVFIGEKSNMQLGFGADHYLYGWLFFGLVLLAGFWLGARFADPLTAQPAPNKPRQNSPATSWQLSVPLIAAIGVLALTLSFRASLQVSAAPIQANQLSLPFVASGTVESNWGIRFNSSQSYLSAQDKNNIEYYYAQYANKQTQGELISWSNQLFDKQVWQVKQRRHSANYALLELRNLIGEYRTLIYWYQVGERRTASELNTKLYQATAYLTDDSSTAAVIATSSKGKMTETNVSVLLDAAEHLAESTQTRSLQQQSGAYD</sequence>
<name>I1E1J0_9GAMM</name>
<dbReference type="InterPro" id="IPR014263">
    <property type="entry name" value="Methanolan_biosynth_EpsI"/>
</dbReference>
<evidence type="ECO:0000259" key="9">
    <source>
        <dbReference type="Pfam" id="PF11984"/>
    </source>
</evidence>
<feature type="transmembrane region" description="Helical" evidence="8">
    <location>
        <begin position="72"/>
        <end position="89"/>
    </location>
</feature>
<keyword evidence="4 8" id="KW-0812">Transmembrane</keyword>
<dbReference type="Proteomes" id="UP000004374">
    <property type="component" value="Unassembled WGS sequence"/>
</dbReference>
<evidence type="ECO:0000256" key="7">
    <source>
        <dbReference type="ARBA" id="ARBA00023136"/>
    </source>
</evidence>
<dbReference type="OrthoDB" id="9797363at2"/>
<organism evidence="10 11">
    <name type="scientific">Rheinheimera nanhaiensis E407-8</name>
    <dbReference type="NCBI Taxonomy" id="562729"/>
    <lineage>
        <taxon>Bacteria</taxon>
        <taxon>Pseudomonadati</taxon>
        <taxon>Pseudomonadota</taxon>
        <taxon>Gammaproteobacteria</taxon>
        <taxon>Chromatiales</taxon>
        <taxon>Chromatiaceae</taxon>
        <taxon>Rheinheimera</taxon>
    </lineage>
</organism>
<dbReference type="InterPro" id="IPR013426">
    <property type="entry name" value="EpsH-like"/>
</dbReference>
<keyword evidence="5" id="KW-0378">Hydrolase</keyword>
<dbReference type="EMBL" id="BAFK01000022">
    <property type="protein sequence ID" value="GAB60168.1"/>
    <property type="molecule type" value="Genomic_DNA"/>
</dbReference>
<protein>
    <recommendedName>
        <fullName evidence="9">Methanolan biosynthesis EpsI domain-containing protein</fullName>
    </recommendedName>
</protein>
<feature type="transmembrane region" description="Helical" evidence="8">
    <location>
        <begin position="95"/>
        <end position="115"/>
    </location>
</feature>
<dbReference type="NCBIfam" id="TIGR04178">
    <property type="entry name" value="exo_archaeo"/>
    <property type="match status" value="1"/>
</dbReference>
<keyword evidence="2" id="KW-1003">Cell membrane</keyword>
<feature type="transmembrane region" description="Helical" evidence="8">
    <location>
        <begin position="127"/>
        <end position="145"/>
    </location>
</feature>
<keyword evidence="11" id="KW-1185">Reference proteome</keyword>
<evidence type="ECO:0000256" key="3">
    <source>
        <dbReference type="ARBA" id="ARBA00022670"/>
    </source>
</evidence>
<evidence type="ECO:0000313" key="11">
    <source>
        <dbReference type="Proteomes" id="UP000004374"/>
    </source>
</evidence>
<reference evidence="10 11" key="1">
    <citation type="journal article" date="2012" name="J. Bacteriol.">
        <title>Genome Sequence of the Protease-Producing Bacterium Rheinheimera nanhaiensis E407-8T, Isolated from Deep-Sea Sediment of the South China Sea.</title>
        <authorList>
            <person name="Zhang X.-Y."/>
            <person name="Zhang Y.-J."/>
            <person name="Qin Q.-L."/>
            <person name="Xie B.-B."/>
            <person name="Chen X.-L."/>
            <person name="Zhou B.-C."/>
            <person name="Zhang Y.-Z."/>
        </authorList>
    </citation>
    <scope>NUCLEOTIDE SEQUENCE [LARGE SCALE GENOMIC DNA]</scope>
    <source>
        <strain evidence="10 11">E407-8</strain>
    </source>
</reference>
<evidence type="ECO:0000256" key="8">
    <source>
        <dbReference type="SAM" id="Phobius"/>
    </source>
</evidence>
<dbReference type="STRING" id="562729.RNAN_3186"/>
<feature type="transmembrane region" description="Helical" evidence="8">
    <location>
        <begin position="186"/>
        <end position="204"/>
    </location>
</feature>
<feature type="transmembrane region" description="Helical" evidence="8">
    <location>
        <begin position="211"/>
        <end position="231"/>
    </location>
</feature>
<feature type="transmembrane region" description="Helical" evidence="8">
    <location>
        <begin position="38"/>
        <end position="57"/>
    </location>
</feature>
<evidence type="ECO:0000313" key="10">
    <source>
        <dbReference type="EMBL" id="GAB60168.1"/>
    </source>
</evidence>
<feature type="transmembrane region" description="Helical" evidence="8">
    <location>
        <begin position="293"/>
        <end position="312"/>
    </location>
</feature>
<evidence type="ECO:0000256" key="1">
    <source>
        <dbReference type="ARBA" id="ARBA00004651"/>
    </source>
</evidence>
<dbReference type="AlphaFoldDB" id="I1E1J0"/>
<keyword evidence="3" id="KW-0645">Protease</keyword>
<keyword evidence="6 8" id="KW-1133">Transmembrane helix</keyword>
<feature type="domain" description="Methanolan biosynthesis EpsI" evidence="9">
    <location>
        <begin position="349"/>
        <end position="460"/>
    </location>
</feature>
<dbReference type="NCBIfam" id="TIGR03109">
    <property type="entry name" value="exosort_XrtA"/>
    <property type="match status" value="1"/>
</dbReference>
<dbReference type="GO" id="GO:0006508">
    <property type="term" value="P:proteolysis"/>
    <property type="evidence" value="ECO:0007669"/>
    <property type="project" value="UniProtKB-KW"/>
</dbReference>
<dbReference type="GO" id="GO:0005886">
    <property type="term" value="C:plasma membrane"/>
    <property type="evidence" value="ECO:0007669"/>
    <property type="project" value="UniProtKB-SubCell"/>
</dbReference>
<comment type="subcellular location">
    <subcellularLocation>
        <location evidence="1">Cell membrane</location>
        <topology evidence="1">Multi-pass membrane protein</topology>
    </subcellularLocation>
</comment>
<comment type="caution">
    <text evidence="10">The sequence shown here is derived from an EMBL/GenBank/DDBJ whole genome shotgun (WGS) entry which is preliminary data.</text>
</comment>
<proteinExistence type="predicted"/>
<dbReference type="NCBIfam" id="TIGR02602">
    <property type="entry name" value="8TM_EpsH"/>
    <property type="match status" value="1"/>
</dbReference>
<dbReference type="InterPro" id="IPR017540">
    <property type="entry name" value="Exosortase-1"/>
</dbReference>
<dbReference type="Pfam" id="PF11984">
    <property type="entry name" value="DUF3485"/>
    <property type="match status" value="1"/>
</dbReference>
<evidence type="ECO:0000256" key="5">
    <source>
        <dbReference type="ARBA" id="ARBA00022801"/>
    </source>
</evidence>
<dbReference type="Pfam" id="PF09721">
    <property type="entry name" value="Exosortase_EpsH"/>
    <property type="match status" value="1"/>
</dbReference>
<keyword evidence="7 8" id="KW-0472">Membrane</keyword>
<feature type="transmembrane region" description="Helical" evidence="8">
    <location>
        <begin position="251"/>
        <end position="272"/>
    </location>
</feature>
<accession>I1E1J0</accession>
<evidence type="ECO:0000256" key="6">
    <source>
        <dbReference type="ARBA" id="ARBA00022989"/>
    </source>
</evidence>
<dbReference type="GO" id="GO:0008233">
    <property type="term" value="F:peptidase activity"/>
    <property type="evidence" value="ECO:0007669"/>
    <property type="project" value="UniProtKB-KW"/>
</dbReference>
<dbReference type="InterPro" id="IPR019127">
    <property type="entry name" value="Exosortase"/>
</dbReference>
<evidence type="ECO:0000256" key="4">
    <source>
        <dbReference type="ARBA" id="ARBA00022692"/>
    </source>
</evidence>